<dbReference type="PROSITE" id="PS50137">
    <property type="entry name" value="DS_RBD"/>
    <property type="match status" value="1"/>
</dbReference>
<evidence type="ECO:0000256" key="18">
    <source>
        <dbReference type="ARBA" id="ARBA00023158"/>
    </source>
</evidence>
<dbReference type="InterPro" id="IPR003100">
    <property type="entry name" value="PAZ_dom"/>
</dbReference>
<feature type="region of interest" description="Disordered" evidence="22">
    <location>
        <begin position="1398"/>
        <end position="1423"/>
    </location>
</feature>
<dbReference type="InterPro" id="IPR001650">
    <property type="entry name" value="Helicase_C-like"/>
</dbReference>
<dbReference type="InterPro" id="IPR014001">
    <property type="entry name" value="Helicase_ATP-bd"/>
</dbReference>
<evidence type="ECO:0000259" key="27">
    <source>
        <dbReference type="PROSITE" id="PS51194"/>
    </source>
</evidence>
<dbReference type="SUPFAM" id="SSF101690">
    <property type="entry name" value="PAZ domain"/>
    <property type="match status" value="1"/>
</dbReference>
<evidence type="ECO:0000256" key="14">
    <source>
        <dbReference type="ARBA" id="ARBA00022806"/>
    </source>
</evidence>
<evidence type="ECO:0000256" key="16">
    <source>
        <dbReference type="ARBA" id="ARBA00022842"/>
    </source>
</evidence>
<evidence type="ECO:0000256" key="5">
    <source>
        <dbReference type="ARBA" id="ARBA00012177"/>
    </source>
</evidence>
<dbReference type="Pfam" id="PF02170">
    <property type="entry name" value="PAZ"/>
    <property type="match status" value="1"/>
</dbReference>
<dbReference type="PROSITE" id="PS00517">
    <property type="entry name" value="RNASE_3_1"/>
    <property type="match status" value="1"/>
</dbReference>
<evidence type="ECO:0000256" key="6">
    <source>
        <dbReference type="ARBA" id="ARBA00022490"/>
    </source>
</evidence>
<feature type="domain" description="Helicase ATP-binding" evidence="26">
    <location>
        <begin position="3"/>
        <end position="182"/>
    </location>
</feature>
<keyword evidence="6" id="KW-0963">Cytoplasm</keyword>
<dbReference type="InterPro" id="IPR048512">
    <property type="entry name" value="Dicer_platform"/>
</dbReference>
<dbReference type="GO" id="GO:0005524">
    <property type="term" value="F:ATP binding"/>
    <property type="evidence" value="ECO:0007669"/>
    <property type="project" value="UniProtKB-KW"/>
</dbReference>
<feature type="region of interest" description="Disordered" evidence="22">
    <location>
        <begin position="1109"/>
        <end position="1180"/>
    </location>
</feature>
<dbReference type="Gene3D" id="3.30.160.380">
    <property type="entry name" value="Dicer dimerisation domain"/>
    <property type="match status" value="1"/>
</dbReference>
<dbReference type="SUPFAM" id="SSF69065">
    <property type="entry name" value="RNase III domain-like"/>
    <property type="match status" value="2"/>
</dbReference>
<dbReference type="PROSITE" id="PS50821">
    <property type="entry name" value="PAZ"/>
    <property type="match status" value="1"/>
</dbReference>
<dbReference type="Pfam" id="PF20930">
    <property type="entry name" value="Dicer_PBD"/>
    <property type="match status" value="1"/>
</dbReference>
<evidence type="ECO:0000256" key="21">
    <source>
        <dbReference type="PROSITE-ProRule" id="PRU00657"/>
    </source>
</evidence>
<dbReference type="InterPro" id="IPR038248">
    <property type="entry name" value="Dicer_dimer_sf"/>
</dbReference>
<gene>
    <name evidence="29" type="ORF">LSH36_405g00043</name>
</gene>
<dbReference type="InterPro" id="IPR014720">
    <property type="entry name" value="dsRBD_dom"/>
</dbReference>
<dbReference type="InterPro" id="IPR027417">
    <property type="entry name" value="P-loop_NTPase"/>
</dbReference>
<accession>A0AAD9JD53</accession>
<evidence type="ECO:0000259" key="28">
    <source>
        <dbReference type="PROSITE" id="PS51327"/>
    </source>
</evidence>
<keyword evidence="19" id="KW-0464">Manganese</keyword>
<dbReference type="GO" id="GO:0016441">
    <property type="term" value="P:post-transcriptional gene silencing"/>
    <property type="evidence" value="ECO:0007669"/>
    <property type="project" value="UniProtKB-ARBA"/>
</dbReference>
<dbReference type="GO" id="GO:0003723">
    <property type="term" value="F:RNA binding"/>
    <property type="evidence" value="ECO:0007669"/>
    <property type="project" value="UniProtKB-UniRule"/>
</dbReference>
<dbReference type="FunFam" id="2.170.260.10:FF:000002">
    <property type="entry name" value="Putative Endoribonuclease Dicer"/>
    <property type="match status" value="1"/>
</dbReference>
<evidence type="ECO:0000256" key="9">
    <source>
        <dbReference type="ARBA" id="ARBA00022723"/>
    </source>
</evidence>
<evidence type="ECO:0000256" key="13">
    <source>
        <dbReference type="ARBA" id="ARBA00022801"/>
    </source>
</evidence>
<dbReference type="SUPFAM" id="SSF52540">
    <property type="entry name" value="P-loop containing nucleoside triphosphate hydrolases"/>
    <property type="match status" value="1"/>
</dbReference>
<comment type="cofactor">
    <cofactor evidence="3">
        <name>Mg(2+)</name>
        <dbReference type="ChEBI" id="CHEBI:18420"/>
    </cofactor>
</comment>
<dbReference type="CDD" id="cd10843">
    <property type="entry name" value="DSRM_DICER"/>
    <property type="match status" value="1"/>
</dbReference>
<evidence type="ECO:0000259" key="26">
    <source>
        <dbReference type="PROSITE" id="PS51192"/>
    </source>
</evidence>
<dbReference type="Pfam" id="PF00271">
    <property type="entry name" value="Helicase_C"/>
    <property type="match status" value="1"/>
</dbReference>
<dbReference type="GO" id="GO:0005634">
    <property type="term" value="C:nucleus"/>
    <property type="evidence" value="ECO:0007669"/>
    <property type="project" value="TreeGrafter"/>
</dbReference>
<dbReference type="SUPFAM" id="SSF54768">
    <property type="entry name" value="dsRNA-binding domain-like"/>
    <property type="match status" value="1"/>
</dbReference>
<dbReference type="CDD" id="cd00593">
    <property type="entry name" value="RIBOc"/>
    <property type="match status" value="2"/>
</dbReference>
<keyword evidence="11" id="KW-0547">Nucleotide-binding</keyword>
<keyword evidence="12" id="KW-0255">Endonuclease</keyword>
<dbReference type="SMART" id="SM00358">
    <property type="entry name" value="DSRM"/>
    <property type="match status" value="1"/>
</dbReference>
<keyword evidence="9" id="KW-0479">Metal-binding</keyword>
<feature type="compositionally biased region" description="Polar residues" evidence="22">
    <location>
        <begin position="1122"/>
        <end position="1134"/>
    </location>
</feature>
<comment type="similarity">
    <text evidence="20 21">Belongs to the helicase family. Dicer subfamily.</text>
</comment>
<keyword evidence="16" id="KW-0460">Magnesium</keyword>
<feature type="domain" description="DRBM" evidence="23">
    <location>
        <begin position="1990"/>
        <end position="2013"/>
    </location>
</feature>
<organism evidence="29 30">
    <name type="scientific">Paralvinella palmiformis</name>
    <dbReference type="NCBI Taxonomy" id="53620"/>
    <lineage>
        <taxon>Eukaryota</taxon>
        <taxon>Metazoa</taxon>
        <taxon>Spiralia</taxon>
        <taxon>Lophotrochozoa</taxon>
        <taxon>Annelida</taxon>
        <taxon>Polychaeta</taxon>
        <taxon>Sedentaria</taxon>
        <taxon>Canalipalpata</taxon>
        <taxon>Terebellida</taxon>
        <taxon>Terebelliformia</taxon>
        <taxon>Alvinellidae</taxon>
        <taxon>Paralvinella</taxon>
    </lineage>
</organism>
<dbReference type="InterPro" id="IPR000999">
    <property type="entry name" value="RNase_III_dom"/>
</dbReference>
<dbReference type="Pfam" id="PF00270">
    <property type="entry name" value="DEAD"/>
    <property type="match status" value="1"/>
</dbReference>
<dbReference type="EMBL" id="JAODUP010000405">
    <property type="protein sequence ID" value="KAK2150426.1"/>
    <property type="molecule type" value="Genomic_DNA"/>
</dbReference>
<evidence type="ECO:0000259" key="23">
    <source>
        <dbReference type="PROSITE" id="PS50137"/>
    </source>
</evidence>
<keyword evidence="7" id="KW-0597">Phosphoprotein</keyword>
<dbReference type="InterPro" id="IPR048513">
    <property type="entry name" value="Dicer_PBD"/>
</dbReference>
<dbReference type="GO" id="GO:0031054">
    <property type="term" value="P:pre-miRNA processing"/>
    <property type="evidence" value="ECO:0007669"/>
    <property type="project" value="InterPro"/>
</dbReference>
<dbReference type="Gene3D" id="3.40.50.300">
    <property type="entry name" value="P-loop containing nucleotide triphosphate hydrolases"/>
    <property type="match status" value="2"/>
</dbReference>
<evidence type="ECO:0000256" key="22">
    <source>
        <dbReference type="SAM" id="MobiDB-lite"/>
    </source>
</evidence>
<dbReference type="Pfam" id="PF20932">
    <property type="entry name" value="Dicer_dsRBD"/>
    <property type="match status" value="1"/>
</dbReference>
<dbReference type="SMART" id="SM00490">
    <property type="entry name" value="HELICc"/>
    <property type="match status" value="1"/>
</dbReference>
<evidence type="ECO:0000256" key="8">
    <source>
        <dbReference type="ARBA" id="ARBA00022722"/>
    </source>
</evidence>
<dbReference type="Proteomes" id="UP001208570">
    <property type="component" value="Unassembled WGS sequence"/>
</dbReference>
<reference evidence="29" key="1">
    <citation type="journal article" date="2023" name="Mol. Biol. Evol.">
        <title>Third-Generation Sequencing Reveals the Adaptive Role of the Epigenome in Three Deep-Sea Polychaetes.</title>
        <authorList>
            <person name="Perez M."/>
            <person name="Aroh O."/>
            <person name="Sun Y."/>
            <person name="Lan Y."/>
            <person name="Juniper S.K."/>
            <person name="Young C.R."/>
            <person name="Angers B."/>
            <person name="Qian P.Y."/>
        </authorList>
    </citation>
    <scope>NUCLEOTIDE SEQUENCE</scope>
    <source>
        <strain evidence="29">P08H-3</strain>
    </source>
</reference>
<dbReference type="GO" id="GO:0030422">
    <property type="term" value="P:siRNA processing"/>
    <property type="evidence" value="ECO:0007669"/>
    <property type="project" value="InterPro"/>
</dbReference>
<evidence type="ECO:0000256" key="2">
    <source>
        <dbReference type="ARBA" id="ARBA00001936"/>
    </source>
</evidence>
<dbReference type="PROSITE" id="PS51327">
    <property type="entry name" value="DICER_DSRBF"/>
    <property type="match status" value="1"/>
</dbReference>
<evidence type="ECO:0000256" key="11">
    <source>
        <dbReference type="ARBA" id="ARBA00022741"/>
    </source>
</evidence>
<dbReference type="PROSITE" id="PS50142">
    <property type="entry name" value="RNASE_3_2"/>
    <property type="match status" value="2"/>
</dbReference>
<feature type="compositionally biased region" description="Basic and acidic residues" evidence="22">
    <location>
        <begin position="1593"/>
        <end position="1603"/>
    </location>
</feature>
<dbReference type="CDD" id="cd18034">
    <property type="entry name" value="DEXHc_dicer"/>
    <property type="match status" value="1"/>
</dbReference>
<dbReference type="PANTHER" id="PTHR14950">
    <property type="entry name" value="DICER-RELATED"/>
    <property type="match status" value="1"/>
</dbReference>
<dbReference type="FunFam" id="3.30.160.20:FF:000015">
    <property type="entry name" value="endoribonuclease Dicer"/>
    <property type="match status" value="1"/>
</dbReference>
<dbReference type="GO" id="GO:0005737">
    <property type="term" value="C:cytoplasm"/>
    <property type="evidence" value="ECO:0007669"/>
    <property type="project" value="UniProtKB-SubCell"/>
</dbReference>
<comment type="cofactor">
    <cofactor evidence="2">
        <name>Mn(2+)</name>
        <dbReference type="ChEBI" id="CHEBI:29035"/>
    </cofactor>
</comment>
<keyword evidence="30" id="KW-1185">Reference proteome</keyword>
<dbReference type="GO" id="GO:0004530">
    <property type="term" value="F:deoxyribonuclease I activity"/>
    <property type="evidence" value="ECO:0007669"/>
    <property type="project" value="TreeGrafter"/>
</dbReference>
<dbReference type="SMART" id="SM00535">
    <property type="entry name" value="RIBOc"/>
    <property type="match status" value="2"/>
</dbReference>
<feature type="compositionally biased region" description="Polar residues" evidence="22">
    <location>
        <begin position="1414"/>
        <end position="1423"/>
    </location>
</feature>
<dbReference type="GO" id="GO:0006309">
    <property type="term" value="P:apoptotic DNA fragmentation"/>
    <property type="evidence" value="ECO:0007669"/>
    <property type="project" value="TreeGrafter"/>
</dbReference>
<feature type="compositionally biased region" description="Basic and acidic residues" evidence="22">
    <location>
        <begin position="1135"/>
        <end position="1160"/>
    </location>
</feature>
<evidence type="ECO:0000313" key="29">
    <source>
        <dbReference type="EMBL" id="KAK2150426.1"/>
    </source>
</evidence>
<feature type="domain" description="RNase III" evidence="24">
    <location>
        <begin position="1760"/>
        <end position="1923"/>
    </location>
</feature>
<dbReference type="FunFam" id="3.40.50.300:FF:000628">
    <property type="entry name" value="Endoribonuclease Dicer"/>
    <property type="match status" value="1"/>
</dbReference>
<evidence type="ECO:0000256" key="7">
    <source>
        <dbReference type="ARBA" id="ARBA00022553"/>
    </source>
</evidence>
<dbReference type="Pfam" id="PF03368">
    <property type="entry name" value="Dicer_dimer"/>
    <property type="match status" value="1"/>
</dbReference>
<dbReference type="Gene3D" id="1.10.1520.10">
    <property type="entry name" value="Ribonuclease III domain"/>
    <property type="match status" value="2"/>
</dbReference>
<keyword evidence="10" id="KW-0677">Repeat</keyword>
<name>A0AAD9JD53_9ANNE</name>
<dbReference type="PANTHER" id="PTHR14950:SF37">
    <property type="entry name" value="ENDORIBONUCLEASE DICER"/>
    <property type="match status" value="1"/>
</dbReference>
<feature type="domain" description="RNase III" evidence="24">
    <location>
        <begin position="1456"/>
        <end position="1548"/>
    </location>
</feature>
<evidence type="ECO:0000256" key="1">
    <source>
        <dbReference type="ARBA" id="ARBA00000109"/>
    </source>
</evidence>
<dbReference type="SMART" id="SM00949">
    <property type="entry name" value="PAZ"/>
    <property type="match status" value="1"/>
</dbReference>
<feature type="region of interest" description="Disordered" evidence="22">
    <location>
        <begin position="1593"/>
        <end position="1612"/>
    </location>
</feature>
<dbReference type="GO" id="GO:0070578">
    <property type="term" value="C:RISC-loading complex"/>
    <property type="evidence" value="ECO:0007669"/>
    <property type="project" value="TreeGrafter"/>
</dbReference>
<dbReference type="FunFam" id="1.10.1520.10:FF:000023">
    <property type="entry name" value="Endoribonuclease dcr-1"/>
    <property type="match status" value="1"/>
</dbReference>
<dbReference type="PROSITE" id="PS51194">
    <property type="entry name" value="HELICASE_CTER"/>
    <property type="match status" value="1"/>
</dbReference>
<dbReference type="PROSITE" id="PS51192">
    <property type="entry name" value="HELICASE_ATP_BIND_1"/>
    <property type="match status" value="1"/>
</dbReference>
<evidence type="ECO:0000313" key="30">
    <source>
        <dbReference type="Proteomes" id="UP001208570"/>
    </source>
</evidence>
<dbReference type="GO" id="GO:0046872">
    <property type="term" value="F:metal ion binding"/>
    <property type="evidence" value="ECO:0007669"/>
    <property type="project" value="UniProtKB-KW"/>
</dbReference>
<keyword evidence="17 21" id="KW-0694">RNA-binding</keyword>
<dbReference type="CDD" id="cd15903">
    <property type="entry name" value="Dicer_PBD"/>
    <property type="match status" value="1"/>
</dbReference>
<dbReference type="InterPro" id="IPR036085">
    <property type="entry name" value="PAZ_dom_sf"/>
</dbReference>
<dbReference type="FunFam" id="1.10.1520.10:FF:000005">
    <property type="entry name" value="Putative endoribonuclease dicer"/>
    <property type="match status" value="1"/>
</dbReference>
<evidence type="ECO:0000256" key="19">
    <source>
        <dbReference type="ARBA" id="ARBA00023211"/>
    </source>
</evidence>
<evidence type="ECO:0000256" key="3">
    <source>
        <dbReference type="ARBA" id="ARBA00001946"/>
    </source>
</evidence>
<dbReference type="InterPro" id="IPR011545">
    <property type="entry name" value="DEAD/DEAH_box_helicase_dom"/>
</dbReference>
<feature type="domain" description="Dicer dsRNA-binding fold" evidence="28">
    <location>
        <begin position="603"/>
        <end position="697"/>
    </location>
</feature>
<feature type="domain" description="Helicase C-terminal" evidence="27">
    <location>
        <begin position="408"/>
        <end position="576"/>
    </location>
</feature>
<comment type="subcellular location">
    <subcellularLocation>
        <location evidence="4">Cytoplasm</location>
    </subcellularLocation>
</comment>
<dbReference type="GO" id="GO:0051239">
    <property type="term" value="P:regulation of multicellular organismal process"/>
    <property type="evidence" value="ECO:0007669"/>
    <property type="project" value="UniProtKB-ARBA"/>
</dbReference>
<dbReference type="Gene3D" id="3.30.160.20">
    <property type="match status" value="1"/>
</dbReference>
<dbReference type="GO" id="GO:0004386">
    <property type="term" value="F:helicase activity"/>
    <property type="evidence" value="ECO:0007669"/>
    <property type="project" value="UniProtKB-KW"/>
</dbReference>
<feature type="domain" description="PAZ" evidence="25">
    <location>
        <begin position="865"/>
        <end position="1017"/>
    </location>
</feature>
<evidence type="ECO:0000256" key="15">
    <source>
        <dbReference type="ARBA" id="ARBA00022840"/>
    </source>
</evidence>
<dbReference type="InterPro" id="IPR044441">
    <property type="entry name" value="DICER_DSRM"/>
</dbReference>
<dbReference type="GO" id="GO:0004525">
    <property type="term" value="F:ribonuclease III activity"/>
    <property type="evidence" value="ECO:0007669"/>
    <property type="project" value="UniProtKB-EC"/>
</dbReference>
<dbReference type="InterPro" id="IPR036389">
    <property type="entry name" value="RNase_III_sf"/>
</dbReference>
<keyword evidence="15" id="KW-0067">ATP-binding</keyword>
<feature type="compositionally biased region" description="Polar residues" evidence="22">
    <location>
        <begin position="1161"/>
        <end position="1175"/>
    </location>
</feature>
<evidence type="ECO:0000259" key="24">
    <source>
        <dbReference type="PROSITE" id="PS50142"/>
    </source>
</evidence>
<dbReference type="InterPro" id="IPR005034">
    <property type="entry name" value="Dicer_dimerisation"/>
</dbReference>
<keyword evidence="18" id="KW-0943">RNA-mediated gene silencing</keyword>
<evidence type="ECO:0000256" key="4">
    <source>
        <dbReference type="ARBA" id="ARBA00004496"/>
    </source>
</evidence>
<protein>
    <recommendedName>
        <fullName evidence="5">ribonuclease III</fullName>
        <ecNumber evidence="5">3.1.26.3</ecNumber>
    </recommendedName>
</protein>
<dbReference type="Pfam" id="PF20931">
    <property type="entry name" value="Dicer_platform"/>
    <property type="match status" value="1"/>
</dbReference>
<keyword evidence="14" id="KW-0347">Helicase</keyword>
<proteinExistence type="inferred from homology"/>
<comment type="catalytic activity">
    <reaction evidence="1">
        <text>Endonucleolytic cleavage to 5'-phosphomonoester.</text>
        <dbReference type="EC" id="3.1.26.3"/>
    </reaction>
</comment>
<dbReference type="Gene3D" id="2.170.260.10">
    <property type="entry name" value="paz domain"/>
    <property type="match status" value="1"/>
</dbReference>
<keyword evidence="8" id="KW-0540">Nuclease</keyword>
<dbReference type="Pfam" id="PF00636">
    <property type="entry name" value="Ribonuclease_3"/>
    <property type="match status" value="2"/>
</dbReference>
<evidence type="ECO:0000256" key="20">
    <source>
        <dbReference type="ARBA" id="ARBA00035116"/>
    </source>
</evidence>
<evidence type="ECO:0000256" key="10">
    <source>
        <dbReference type="ARBA" id="ARBA00022737"/>
    </source>
</evidence>
<feature type="region of interest" description="Disordered" evidence="22">
    <location>
        <begin position="1434"/>
        <end position="1453"/>
    </location>
</feature>
<evidence type="ECO:0000259" key="25">
    <source>
        <dbReference type="PROSITE" id="PS50821"/>
    </source>
</evidence>
<evidence type="ECO:0000256" key="12">
    <source>
        <dbReference type="ARBA" id="ARBA00022759"/>
    </source>
</evidence>
<sequence length="2031" mass="230332">MELLDSALQKNTIVCLGTGTGKAFITVMLIKELAHQIRSPLEKEGKRTVFVTSDYSQVAQQAKIIRMHVDVSVGEYVMSTELVLSDFSRWQQELVKNHVLVMKADVFLDLLIRNFMKLSEINLIIFDECHHAMSENHAYVEIMKYYNFCDQDRRPKILGLTASLLNNKYKSPAELETSLVDLETALSSTVETASNILLSSLFSVRPKEVVLECEEYDDKTGLVAEFGTIIESTLDFIQDYVVLKDEEGSKDPRTIPRTILMECQYVLHLLGPWCAGRLAGTLIRQVTKLEEHEHHATSKLFLKLTLTQLRFMSQVIDDIYDIRVQCLEDFWLFMSPKVLRLVEVLQEYKPDDNFVIIGGDDFMDFGGYESEEDSLDLSDEEFQEEIKDGDKKKKKQNPIHYVAVKRLQPETTVESKEEESICGIVFVERRHTAFALNKLIVELCNWDPDLFFIRSHHITGNVTGRSGESEVLYKKQEDILRKFRQKELNLLISTSVLEEGVDIPKCNLVVRFDLPADYRSYVQSKGRARAAKSKYCMLVEQHLLEKFQEELNIFKGIEQILISRCHSREERDDDELDELNEDEMPFYKPSKDEDSAKVTLTSAIGLVNKYCAKLPSDAFTHLTPKCTVVETVEDRPLYKASLQLPINSPIKEIIKGQSMKTKRLAKMNVALLMCEILHKAGELDDQLLPIGKEMIKYEDEENEWEEAELHGQARPGTTKRKQYYYKRIAKPLIGHPLPEQKCHLYTFDMKLTCPITEEQNTRGRKIHAPEDSPRGFGIISEKRIPLVPYFPVFTRSGEVTVSLELTYPDSTFTGEELERMKQFHQFVFSKVLRLEKEPMMFDPGKAECSYIVVPLNYGENGETVIDWDFIAEVARSPIKQSQRINLFKPNKKKFTFNKDDFDDAVVMPSYRNIDQPQYFYVAEIRLDLNPKSAFPSPELYDTFEHYYRSKYGLEITKMDQPLLDVDHTSARLNLLTPRYMNQKGVALPTSSAETRRARRENLQQKQILLPELCDIHQFPASLWRKAVCIPAILYRTNYLLIAEEIRKLISEEAHIGVDEVAEDFRFPQLEFGFSTKPSDAIPVKVGTASGKILTKQMVLSDQKRLNSDSVIGTTLDDPSRTGFKSESYPSLGSDSENKINKSQIEFDPKNSEHDDNKSGDGDQSCTMKTKSSGGINHNPKSETTVQNDLFCCNNHILNPAHDAVQPVEERNGYVIACESSVMKTVSNKCQILNTLSKEDKLDIVNLNKDLSNEMANVKISDESIDGANSLTKNAVREHSSQCITCTQSVSCPEATGDNQNICSKMHSDEANDLTKSVINTNPTVTNDRKVDGTTTITGKGTEDLSFSNDVMGSSLSMVQDQATSKTYEPAPASTSTVICDMSKGTQCSTRKQHDISYKAVSNDSSDSKDELPTESLTNSKPSIRIQTSHKSEILVTGDIPGGNRESTEGHPVNNGLIRFDKEVDLATFVGPSPCIILQTLTMSNANDFFNLERLETIGDSFLKFAITVYLYCTYPGIHEGKLSYLRSKQVSNYNLYKLGKKKGFPDCMVAAKFEPTENWLPPGYVIKKEGAYQGLTVHIASLFGSFDCKKETKDGLDTPKDNDYSSESDISSGSSIAQTNVQMEMNSRNRFIASRKEHEQFNKELEAVIKMDDGEKMDTSHLLKNLIPYNLQTQHSLPDKSIADCVEALIGCYLTTCGQRSALQFMSWLGLKVLPDRELDLDSAMPNQYKAFSMLPQPPSPLLTHLPNVSQILDLCLDGFEAFEQRIRYAFKDKSYLLQAFTHASYHYNTVTDCYQRLEFLGDAILDYVITRHLFEDVKKHSPGILTDLRSALVNNNIFAALAVKWDFHKYFKSVSPHLFYVVEKFVSTQKERNDEIGLDEEASFDTEEVNTSNDSDMEDIEIPKALGDIFESVAGAIYLDSGMSLDTVWRVYHRMMKPQIDAFTEEIPKSPVRELLEMEPETAKFEKPERTMDGKIRVIVNVVGKGSFSGIGRNYRIAKSAAARRALKYIKQYNLQLAQGLCTPDIPGVH</sequence>
<comment type="caution">
    <text evidence="29">The sequence shown here is derived from an EMBL/GenBank/DDBJ whole genome shotgun (WGS) entry which is preliminary data.</text>
</comment>
<evidence type="ECO:0000256" key="17">
    <source>
        <dbReference type="ARBA" id="ARBA00022884"/>
    </source>
</evidence>
<dbReference type="EC" id="3.1.26.3" evidence="5"/>
<keyword evidence="13" id="KW-0378">Hydrolase</keyword>